<dbReference type="SUPFAM" id="SSF48498">
    <property type="entry name" value="Tetracyclin repressor-like, C-terminal domain"/>
    <property type="match status" value="1"/>
</dbReference>
<feature type="domain" description="HTH tetR-type" evidence="6">
    <location>
        <begin position="8"/>
        <end position="68"/>
    </location>
</feature>
<evidence type="ECO:0000256" key="5">
    <source>
        <dbReference type="PROSITE-ProRule" id="PRU00335"/>
    </source>
</evidence>
<evidence type="ECO:0000313" key="8">
    <source>
        <dbReference type="Proteomes" id="UP001595443"/>
    </source>
</evidence>
<dbReference type="Proteomes" id="UP001595443">
    <property type="component" value="Unassembled WGS sequence"/>
</dbReference>
<sequence>MQKRKSAEDRKAEIVAAVLRLADEIGPDRLTTNDVARAVGLSQPAIFRHFATKADLWIAVAERITEKLDAAWRAAMGSNGDPQSRLRALVQAQLQQIAAMPALPLILFSRELNIDNPQLRGAFHALLMRYQGYLVQVLSDWQAEGGLRRDLTPEDAATFLTSLVQGLALRWGLGARSMALVDEGMRLLDRQLAMFEADGH</sequence>
<dbReference type="PROSITE" id="PS50977">
    <property type="entry name" value="HTH_TETR_2"/>
    <property type="match status" value="1"/>
</dbReference>
<evidence type="ECO:0000256" key="4">
    <source>
        <dbReference type="ARBA" id="ARBA00023163"/>
    </source>
</evidence>
<dbReference type="PANTHER" id="PTHR30055">
    <property type="entry name" value="HTH-TYPE TRANSCRIPTIONAL REGULATOR RUTR"/>
    <property type="match status" value="1"/>
</dbReference>
<evidence type="ECO:0000256" key="3">
    <source>
        <dbReference type="ARBA" id="ARBA00023125"/>
    </source>
</evidence>
<dbReference type="PANTHER" id="PTHR30055:SF240">
    <property type="entry name" value="HTH-TYPE TRANSCRIPTIONAL REGULATOR ACRR"/>
    <property type="match status" value="1"/>
</dbReference>
<evidence type="ECO:0000256" key="2">
    <source>
        <dbReference type="ARBA" id="ARBA00023015"/>
    </source>
</evidence>
<comment type="caution">
    <text evidence="7">The sequence shown here is derived from an EMBL/GenBank/DDBJ whole genome shotgun (WGS) entry which is preliminary data.</text>
</comment>
<dbReference type="PROSITE" id="PS01081">
    <property type="entry name" value="HTH_TETR_1"/>
    <property type="match status" value="1"/>
</dbReference>
<dbReference type="InterPro" id="IPR001647">
    <property type="entry name" value="HTH_TetR"/>
</dbReference>
<dbReference type="PRINTS" id="PR00455">
    <property type="entry name" value="HTHTETR"/>
</dbReference>
<proteinExistence type="predicted"/>
<gene>
    <name evidence="7" type="ORF">ACFOES_07620</name>
</gene>
<protein>
    <submittedName>
        <fullName evidence="7">TetR/AcrR family transcriptional regulator</fullName>
    </submittedName>
</protein>
<dbReference type="InterPro" id="IPR009057">
    <property type="entry name" value="Homeodomain-like_sf"/>
</dbReference>
<dbReference type="InterPro" id="IPR036271">
    <property type="entry name" value="Tet_transcr_reg_TetR-rel_C_sf"/>
</dbReference>
<keyword evidence="2" id="KW-0805">Transcription regulation</keyword>
<evidence type="ECO:0000313" key="7">
    <source>
        <dbReference type="EMBL" id="MFC2967957.1"/>
    </source>
</evidence>
<dbReference type="InterPro" id="IPR039538">
    <property type="entry name" value="BetI_C"/>
</dbReference>
<dbReference type="RefSeq" id="WP_377832604.1">
    <property type="nucleotide sequence ID" value="NZ_JBHRSK010000004.1"/>
</dbReference>
<dbReference type="SUPFAM" id="SSF46689">
    <property type="entry name" value="Homeodomain-like"/>
    <property type="match status" value="1"/>
</dbReference>
<organism evidence="7 8">
    <name type="scientific">Acidimangrovimonas pyrenivorans</name>
    <dbReference type="NCBI Taxonomy" id="2030798"/>
    <lineage>
        <taxon>Bacteria</taxon>
        <taxon>Pseudomonadati</taxon>
        <taxon>Pseudomonadota</taxon>
        <taxon>Alphaproteobacteria</taxon>
        <taxon>Rhodobacterales</taxon>
        <taxon>Paracoccaceae</taxon>
        <taxon>Acidimangrovimonas</taxon>
    </lineage>
</organism>
<accession>A0ABV7AG24</accession>
<keyword evidence="8" id="KW-1185">Reference proteome</keyword>
<name>A0ABV7AG24_9RHOB</name>
<keyword evidence="4" id="KW-0804">Transcription</keyword>
<dbReference type="Gene3D" id="1.10.357.10">
    <property type="entry name" value="Tetracycline Repressor, domain 2"/>
    <property type="match status" value="1"/>
</dbReference>
<evidence type="ECO:0000259" key="6">
    <source>
        <dbReference type="PROSITE" id="PS50977"/>
    </source>
</evidence>
<keyword evidence="1" id="KW-0678">Repressor</keyword>
<dbReference type="Pfam" id="PF00440">
    <property type="entry name" value="TetR_N"/>
    <property type="match status" value="1"/>
</dbReference>
<dbReference type="EMBL" id="JBHRSK010000004">
    <property type="protein sequence ID" value="MFC2967957.1"/>
    <property type="molecule type" value="Genomic_DNA"/>
</dbReference>
<reference evidence="8" key="1">
    <citation type="journal article" date="2019" name="Int. J. Syst. Evol. Microbiol.">
        <title>The Global Catalogue of Microorganisms (GCM) 10K type strain sequencing project: providing services to taxonomists for standard genome sequencing and annotation.</title>
        <authorList>
            <consortium name="The Broad Institute Genomics Platform"/>
            <consortium name="The Broad Institute Genome Sequencing Center for Infectious Disease"/>
            <person name="Wu L."/>
            <person name="Ma J."/>
        </authorList>
    </citation>
    <scope>NUCLEOTIDE SEQUENCE [LARGE SCALE GENOMIC DNA]</scope>
    <source>
        <strain evidence="8">KCTC 62192</strain>
    </source>
</reference>
<evidence type="ECO:0000256" key="1">
    <source>
        <dbReference type="ARBA" id="ARBA00022491"/>
    </source>
</evidence>
<dbReference type="Pfam" id="PF13977">
    <property type="entry name" value="TetR_C_6"/>
    <property type="match status" value="1"/>
</dbReference>
<dbReference type="InterPro" id="IPR023772">
    <property type="entry name" value="DNA-bd_HTH_TetR-type_CS"/>
</dbReference>
<dbReference type="InterPro" id="IPR050109">
    <property type="entry name" value="HTH-type_TetR-like_transc_reg"/>
</dbReference>
<keyword evidence="3 5" id="KW-0238">DNA-binding</keyword>
<feature type="DNA-binding region" description="H-T-H motif" evidence="5">
    <location>
        <begin position="31"/>
        <end position="50"/>
    </location>
</feature>